<proteinExistence type="inferred from homology"/>
<keyword evidence="2" id="KW-0808">Transferase</keyword>
<evidence type="ECO:0000313" key="5">
    <source>
        <dbReference type="EMBL" id="ROW01154.1"/>
    </source>
</evidence>
<reference evidence="5 6" key="1">
    <citation type="submission" date="2015-09" db="EMBL/GenBank/DDBJ databases">
        <title>Host preference determinants of Valsa canker pathogens revealed by comparative genomics.</title>
        <authorList>
            <person name="Yin Z."/>
            <person name="Huang L."/>
        </authorList>
    </citation>
    <scope>NUCLEOTIDE SEQUENCE [LARGE SCALE GENOMIC DNA]</scope>
    <source>
        <strain evidence="5 6">YSFL</strain>
    </source>
</reference>
<sequence length="517" mass="55977">MPSHTPVVIGIADIKNKTAEHKEPATLMLEAITQAIYDSQGSEKELRSQIDSIDVVRTWTWPYADLPGLLSQKLGLSTRPKWSRYTEHGGNQPAKLVDEAAGRIARGETKIAVVTGGEALASLTACAKAGNAEPPGWTTPATSADDVFSPTTADLGHDIGGVHSIGAPIHVYPLYENAFRAHREQTPKENNEESAALYEEFARIAAQNHYSWNYGKPPASKKEIGTISRRNRLICLPYPLLMNAFNTVNLAAAVILTSAQIASDLEVPEEKRVYLLGGAGRKEQENFWERPNFHHSEAIATALDECLASSGLKMDDIGALDLYSCFPIVPKLACSHLGLPILDSPKPLTLLGGLTSFGGAGNNYSMHAITEMSRHIRSGKVNNGLVLANGGVISYQHALCLSSRPRAASRYPDSRISSATVIGTSPPVEVFSEGEATIETYTVEFSRSGEPETAFIVGRLKATGHRFVANHGDQKTLQQLASVLEEHVGKEGHVQTIRDTKGTPERNLFFLGLRPSL</sequence>
<dbReference type="OrthoDB" id="435240at2759"/>
<dbReference type="EMBL" id="LJZO01000007">
    <property type="protein sequence ID" value="ROW01154.1"/>
    <property type="molecule type" value="Genomic_DNA"/>
</dbReference>
<comment type="caution">
    <text evidence="5">The sequence shown here is derived from an EMBL/GenBank/DDBJ whole genome shotgun (WGS) entry which is preliminary data.</text>
</comment>
<dbReference type="Gene3D" id="2.40.50.840">
    <property type="match status" value="1"/>
</dbReference>
<dbReference type="STRING" id="252740.A0A423WCN4"/>
<organism evidence="5 6">
    <name type="scientific">Cytospora chrysosperma</name>
    <name type="common">Cytospora canker fungus</name>
    <name type="synonym">Sphaeria chrysosperma</name>
    <dbReference type="NCBI Taxonomy" id="252740"/>
    <lineage>
        <taxon>Eukaryota</taxon>
        <taxon>Fungi</taxon>
        <taxon>Dikarya</taxon>
        <taxon>Ascomycota</taxon>
        <taxon>Pezizomycotina</taxon>
        <taxon>Sordariomycetes</taxon>
        <taxon>Sordariomycetidae</taxon>
        <taxon>Diaporthales</taxon>
        <taxon>Cytosporaceae</taxon>
        <taxon>Cytospora</taxon>
    </lineage>
</organism>
<keyword evidence="3" id="KW-0012">Acyltransferase</keyword>
<dbReference type="InterPro" id="IPR016039">
    <property type="entry name" value="Thiolase-like"/>
</dbReference>
<evidence type="ECO:0000259" key="4">
    <source>
        <dbReference type="Pfam" id="PF18313"/>
    </source>
</evidence>
<dbReference type="GO" id="GO:0016746">
    <property type="term" value="F:acyltransferase activity"/>
    <property type="evidence" value="ECO:0007669"/>
    <property type="project" value="UniProtKB-KW"/>
</dbReference>
<evidence type="ECO:0000256" key="2">
    <source>
        <dbReference type="ARBA" id="ARBA00022679"/>
    </source>
</evidence>
<name>A0A423WCN4_CYTCH</name>
<keyword evidence="6" id="KW-1185">Reference proteome</keyword>
<dbReference type="Proteomes" id="UP000284375">
    <property type="component" value="Unassembled WGS sequence"/>
</dbReference>
<dbReference type="SUPFAM" id="SSF53901">
    <property type="entry name" value="Thiolase-like"/>
    <property type="match status" value="2"/>
</dbReference>
<dbReference type="PANTHER" id="PTHR18919">
    <property type="entry name" value="ACETYL-COA C-ACYLTRANSFERASE"/>
    <property type="match status" value="1"/>
</dbReference>
<comment type="similarity">
    <text evidence="1">Belongs to the thiolase-like superfamily. Thiolase family.</text>
</comment>
<gene>
    <name evidence="5" type="ORF">VSDG_02772</name>
</gene>
<dbReference type="PANTHER" id="PTHR18919:SF139">
    <property type="entry name" value="THIOLASE-LIKE PROTEIN TYPE 1 ADDITIONAL C-TERMINAL DOMAIN-CONTAINING PROTEIN"/>
    <property type="match status" value="1"/>
</dbReference>
<evidence type="ECO:0000256" key="3">
    <source>
        <dbReference type="ARBA" id="ARBA00023315"/>
    </source>
</evidence>
<evidence type="ECO:0000256" key="1">
    <source>
        <dbReference type="ARBA" id="ARBA00010982"/>
    </source>
</evidence>
<dbReference type="AlphaFoldDB" id="A0A423WCN4"/>
<accession>A0A423WCN4</accession>
<dbReference type="Pfam" id="PF18313">
    <property type="entry name" value="TLP1_add_C"/>
    <property type="match status" value="1"/>
</dbReference>
<feature type="domain" description="Thiolase-like protein type 1 additional C-terminal" evidence="4">
    <location>
        <begin position="425"/>
        <end position="495"/>
    </location>
</feature>
<protein>
    <recommendedName>
        <fullName evidence="4">Thiolase-like protein type 1 additional C-terminal domain-containing protein</fullName>
    </recommendedName>
</protein>
<dbReference type="InterPro" id="IPR040771">
    <property type="entry name" value="TLP1_add_C"/>
</dbReference>
<dbReference type="Gene3D" id="3.40.47.10">
    <property type="match status" value="1"/>
</dbReference>
<evidence type="ECO:0000313" key="6">
    <source>
        <dbReference type="Proteomes" id="UP000284375"/>
    </source>
</evidence>